<dbReference type="FunFam" id="1.10.10.60:FF:000010">
    <property type="entry name" value="Transcriptional activator Myb isoform A"/>
    <property type="match status" value="1"/>
</dbReference>
<keyword evidence="2" id="KW-0238">DNA-binding</keyword>
<dbReference type="InterPro" id="IPR050560">
    <property type="entry name" value="MYB_TF"/>
</dbReference>
<dbReference type="PROSITE" id="PS51294">
    <property type="entry name" value="HTH_MYB"/>
    <property type="match status" value="2"/>
</dbReference>
<proteinExistence type="predicted"/>
<name>A0A5J9WDD3_9POAL</name>
<feature type="compositionally biased region" description="Basic residues" evidence="3">
    <location>
        <begin position="259"/>
        <end position="275"/>
    </location>
</feature>
<dbReference type="Gramene" id="TVU46011">
    <property type="protein sequence ID" value="TVU46011"/>
    <property type="gene ID" value="EJB05_05524"/>
</dbReference>
<dbReference type="Gene3D" id="1.10.10.60">
    <property type="entry name" value="Homeodomain-like"/>
    <property type="match status" value="2"/>
</dbReference>
<dbReference type="InterPro" id="IPR017930">
    <property type="entry name" value="Myb_dom"/>
</dbReference>
<feature type="region of interest" description="Disordered" evidence="3">
    <location>
        <begin position="259"/>
        <end position="280"/>
    </location>
</feature>
<keyword evidence="1" id="KW-0677">Repeat</keyword>
<feature type="domain" description="Myb-like" evidence="4">
    <location>
        <begin position="161"/>
        <end position="207"/>
    </location>
</feature>
<dbReference type="EMBL" id="RWGY01000004">
    <property type="protein sequence ID" value="TVU46011.1"/>
    <property type="molecule type" value="Genomic_DNA"/>
</dbReference>
<feature type="region of interest" description="Disordered" evidence="3">
    <location>
        <begin position="293"/>
        <end position="312"/>
    </location>
</feature>
<dbReference type="PANTHER" id="PTHR45614:SF273">
    <property type="entry name" value="MYB DOMAIN PROTEIN 100-RELATED"/>
    <property type="match status" value="1"/>
</dbReference>
<evidence type="ECO:0000259" key="5">
    <source>
        <dbReference type="PROSITE" id="PS51294"/>
    </source>
</evidence>
<feature type="domain" description="Myb-like" evidence="4">
    <location>
        <begin position="208"/>
        <end position="258"/>
    </location>
</feature>
<dbReference type="InterPro" id="IPR001005">
    <property type="entry name" value="SANT/Myb"/>
</dbReference>
<dbReference type="OrthoDB" id="2143914at2759"/>
<evidence type="ECO:0000313" key="7">
    <source>
        <dbReference type="Proteomes" id="UP000324897"/>
    </source>
</evidence>
<feature type="domain" description="HTH myb-type" evidence="5">
    <location>
        <begin position="212"/>
        <end position="262"/>
    </location>
</feature>
<dbReference type="GO" id="GO:0000981">
    <property type="term" value="F:DNA-binding transcription factor activity, RNA polymerase II-specific"/>
    <property type="evidence" value="ECO:0007669"/>
    <property type="project" value="TreeGrafter"/>
</dbReference>
<evidence type="ECO:0000256" key="3">
    <source>
        <dbReference type="SAM" id="MobiDB-lite"/>
    </source>
</evidence>
<dbReference type="CDD" id="cd00167">
    <property type="entry name" value="SANT"/>
    <property type="match status" value="2"/>
</dbReference>
<dbReference type="PROSITE" id="PS50090">
    <property type="entry name" value="MYB_LIKE"/>
    <property type="match status" value="2"/>
</dbReference>
<dbReference type="SMART" id="SM00717">
    <property type="entry name" value="SANT"/>
    <property type="match status" value="2"/>
</dbReference>
<evidence type="ECO:0000313" key="6">
    <source>
        <dbReference type="EMBL" id="TVU46011.1"/>
    </source>
</evidence>
<dbReference type="SUPFAM" id="SSF46689">
    <property type="entry name" value="Homeodomain-like"/>
    <property type="match status" value="1"/>
</dbReference>
<reference evidence="6 7" key="1">
    <citation type="journal article" date="2019" name="Sci. Rep.">
        <title>A high-quality genome of Eragrostis curvula grass provides insights into Poaceae evolution and supports new strategies to enhance forage quality.</title>
        <authorList>
            <person name="Carballo J."/>
            <person name="Santos B.A.C.M."/>
            <person name="Zappacosta D."/>
            <person name="Garbus I."/>
            <person name="Selva J.P."/>
            <person name="Gallo C.A."/>
            <person name="Diaz A."/>
            <person name="Albertini E."/>
            <person name="Caccamo M."/>
            <person name="Echenique V."/>
        </authorList>
    </citation>
    <scope>NUCLEOTIDE SEQUENCE [LARGE SCALE GENOMIC DNA]</scope>
    <source>
        <strain evidence="7">cv. Victoria</strain>
        <tissue evidence="6">Leaf</tissue>
    </source>
</reference>
<protein>
    <submittedName>
        <fullName evidence="6">Uncharacterized protein</fullName>
    </submittedName>
</protein>
<evidence type="ECO:0000256" key="2">
    <source>
        <dbReference type="ARBA" id="ARBA00023125"/>
    </source>
</evidence>
<keyword evidence="7" id="KW-1185">Reference proteome</keyword>
<gene>
    <name evidence="6" type="ORF">EJB05_05524</name>
</gene>
<sequence>MRPLPAIYLSALMAHPSLAKLRATPLLRLLLSCSSPKFEHLCNSCRPLAGRSEPSPSKARMEAESSVPMYQGVPTGAVHSGSVSQVIPAAGMISSMGSLLAGFAMAPAGLFVPGRPPASAYGGYGAGAGWNGVAMAAAGQPRAAGGGNVVERAAPPAPPHRGPWTGEEDDILKAMVKQHGNRKWAVVAQALPGRIGKQCRERWTNHLRPGIKKSQWTEEDDKALIAAHKMYGNRWSVIARFLQGRSENAVKNHWNATRRSLKAKHRTKNNKKKNAQSRQLSELEEYIRAVDPPAADEPAGADTPAPPVSPPSYNMGYGEVVSPPSSAAAAAPAGYDPAAGMGMMYLNDGAGSSSGSSSNGPLMLDLNTSYYYGGDMTPPPHGMDIDYQPHQYQQPASYTDLMLGYPFMDNFMWQPSNVHHASTSANPGQYYGASPSGGGRDGGADDVDVVQMASREFLMPSPEEVTLDLTRFM</sequence>
<feature type="compositionally biased region" description="Low complexity" evidence="3">
    <location>
        <begin position="293"/>
        <end position="303"/>
    </location>
</feature>
<accession>A0A5J9WDD3</accession>
<dbReference type="PANTHER" id="PTHR45614">
    <property type="entry name" value="MYB PROTEIN-RELATED"/>
    <property type="match status" value="1"/>
</dbReference>
<dbReference type="AlphaFoldDB" id="A0A5J9WDD3"/>
<evidence type="ECO:0000259" key="4">
    <source>
        <dbReference type="PROSITE" id="PS50090"/>
    </source>
</evidence>
<dbReference type="GO" id="GO:0005634">
    <property type="term" value="C:nucleus"/>
    <property type="evidence" value="ECO:0007669"/>
    <property type="project" value="TreeGrafter"/>
</dbReference>
<dbReference type="Pfam" id="PF00249">
    <property type="entry name" value="Myb_DNA-binding"/>
    <property type="match status" value="2"/>
</dbReference>
<dbReference type="GO" id="GO:0000978">
    <property type="term" value="F:RNA polymerase II cis-regulatory region sequence-specific DNA binding"/>
    <property type="evidence" value="ECO:0007669"/>
    <property type="project" value="TreeGrafter"/>
</dbReference>
<evidence type="ECO:0000256" key="1">
    <source>
        <dbReference type="ARBA" id="ARBA00022737"/>
    </source>
</evidence>
<comment type="caution">
    <text evidence="6">The sequence shown here is derived from an EMBL/GenBank/DDBJ whole genome shotgun (WGS) entry which is preliminary data.</text>
</comment>
<organism evidence="6 7">
    <name type="scientific">Eragrostis curvula</name>
    <name type="common">weeping love grass</name>
    <dbReference type="NCBI Taxonomy" id="38414"/>
    <lineage>
        <taxon>Eukaryota</taxon>
        <taxon>Viridiplantae</taxon>
        <taxon>Streptophyta</taxon>
        <taxon>Embryophyta</taxon>
        <taxon>Tracheophyta</taxon>
        <taxon>Spermatophyta</taxon>
        <taxon>Magnoliopsida</taxon>
        <taxon>Liliopsida</taxon>
        <taxon>Poales</taxon>
        <taxon>Poaceae</taxon>
        <taxon>PACMAD clade</taxon>
        <taxon>Chloridoideae</taxon>
        <taxon>Eragrostideae</taxon>
        <taxon>Eragrostidinae</taxon>
        <taxon>Eragrostis</taxon>
    </lineage>
</organism>
<feature type="domain" description="HTH myb-type" evidence="5">
    <location>
        <begin position="161"/>
        <end position="211"/>
    </location>
</feature>
<dbReference type="InterPro" id="IPR009057">
    <property type="entry name" value="Homeodomain-like_sf"/>
</dbReference>
<dbReference type="Proteomes" id="UP000324897">
    <property type="component" value="Chromosome 5"/>
</dbReference>
<feature type="non-terminal residue" evidence="6">
    <location>
        <position position="1"/>
    </location>
</feature>